<evidence type="ECO:0000313" key="3">
    <source>
        <dbReference type="EMBL" id="KAF9483324.1"/>
    </source>
</evidence>
<dbReference type="PANTHER" id="PTHR10622">
    <property type="entry name" value="HET DOMAIN-CONTAINING PROTEIN"/>
    <property type="match status" value="1"/>
</dbReference>
<feature type="compositionally biased region" description="Basic and acidic residues" evidence="1">
    <location>
        <begin position="1"/>
        <end position="17"/>
    </location>
</feature>
<dbReference type="InterPro" id="IPR010730">
    <property type="entry name" value="HET"/>
</dbReference>
<feature type="region of interest" description="Disordered" evidence="1">
    <location>
        <begin position="1"/>
        <end position="23"/>
    </location>
</feature>
<evidence type="ECO:0000259" key="2">
    <source>
        <dbReference type="Pfam" id="PF06985"/>
    </source>
</evidence>
<protein>
    <recommendedName>
        <fullName evidence="2">Heterokaryon incompatibility domain-containing protein</fullName>
    </recommendedName>
</protein>
<accession>A0A9P6D4B2</accession>
<organism evidence="3 4">
    <name type="scientific">Pholiota conissans</name>
    <dbReference type="NCBI Taxonomy" id="109636"/>
    <lineage>
        <taxon>Eukaryota</taxon>
        <taxon>Fungi</taxon>
        <taxon>Dikarya</taxon>
        <taxon>Basidiomycota</taxon>
        <taxon>Agaricomycotina</taxon>
        <taxon>Agaricomycetes</taxon>
        <taxon>Agaricomycetidae</taxon>
        <taxon>Agaricales</taxon>
        <taxon>Agaricineae</taxon>
        <taxon>Strophariaceae</taxon>
        <taxon>Pholiota</taxon>
    </lineage>
</organism>
<comment type="caution">
    <text evidence="3">The sequence shown here is derived from an EMBL/GenBank/DDBJ whole genome shotgun (WGS) entry which is preliminary data.</text>
</comment>
<evidence type="ECO:0000313" key="4">
    <source>
        <dbReference type="Proteomes" id="UP000807469"/>
    </source>
</evidence>
<evidence type="ECO:0000256" key="1">
    <source>
        <dbReference type="SAM" id="MobiDB-lite"/>
    </source>
</evidence>
<dbReference type="EMBL" id="MU155155">
    <property type="protein sequence ID" value="KAF9483324.1"/>
    <property type="molecule type" value="Genomic_DNA"/>
</dbReference>
<dbReference type="Pfam" id="PF06985">
    <property type="entry name" value="HET"/>
    <property type="match status" value="1"/>
</dbReference>
<keyword evidence="4" id="KW-1185">Reference proteome</keyword>
<feature type="domain" description="Heterokaryon incompatibility" evidence="2">
    <location>
        <begin position="219"/>
        <end position="310"/>
    </location>
</feature>
<dbReference type="OrthoDB" id="4773000at2759"/>
<dbReference type="AlphaFoldDB" id="A0A9P6D4B2"/>
<reference evidence="3" key="1">
    <citation type="submission" date="2020-11" db="EMBL/GenBank/DDBJ databases">
        <authorList>
            <consortium name="DOE Joint Genome Institute"/>
            <person name="Ahrendt S."/>
            <person name="Riley R."/>
            <person name="Andreopoulos W."/>
            <person name="Labutti K."/>
            <person name="Pangilinan J."/>
            <person name="Ruiz-Duenas F.J."/>
            <person name="Barrasa J.M."/>
            <person name="Sanchez-Garcia M."/>
            <person name="Camarero S."/>
            <person name="Miyauchi S."/>
            <person name="Serrano A."/>
            <person name="Linde D."/>
            <person name="Babiker R."/>
            <person name="Drula E."/>
            <person name="Ayuso-Fernandez I."/>
            <person name="Pacheco R."/>
            <person name="Padilla G."/>
            <person name="Ferreira P."/>
            <person name="Barriuso J."/>
            <person name="Kellner H."/>
            <person name="Castanera R."/>
            <person name="Alfaro M."/>
            <person name="Ramirez L."/>
            <person name="Pisabarro A.G."/>
            <person name="Kuo A."/>
            <person name="Tritt A."/>
            <person name="Lipzen A."/>
            <person name="He G."/>
            <person name="Yan M."/>
            <person name="Ng V."/>
            <person name="Cullen D."/>
            <person name="Martin F."/>
            <person name="Rosso M.-N."/>
            <person name="Henrissat B."/>
            <person name="Hibbett D."/>
            <person name="Martinez A.T."/>
            <person name="Grigoriev I.V."/>
        </authorList>
    </citation>
    <scope>NUCLEOTIDE SEQUENCE</scope>
    <source>
        <strain evidence="3">CIRM-BRFM 674</strain>
    </source>
</reference>
<gene>
    <name evidence="3" type="ORF">BDN70DRAFT_827870</name>
</gene>
<dbReference type="Proteomes" id="UP000807469">
    <property type="component" value="Unassembled WGS sequence"/>
</dbReference>
<name>A0A9P6D4B2_9AGAR</name>
<dbReference type="PANTHER" id="PTHR10622:SF10">
    <property type="entry name" value="HET DOMAIN-CONTAINING PROTEIN"/>
    <property type="match status" value="1"/>
</dbReference>
<proteinExistence type="predicted"/>
<sequence length="655" mass="73643">MTRKSKETSSLSKEHSSKNANANADAVSEIASMLTGTVDFTADRGRVLVKSLENFVTPIIQTQTSSSGTSHSLSTEARCFLDALEKFIVSLTVPPKEKSRGADPKNVAKEALAKDDIAEINNSDSDIQKVVLVHPESLLKSTLQQAHQHVFNKMPLRLLSFRSDGSGMQLIERSAVWERISAAMRSDITHLQLSMDRVPGNAKDERRAAQNFISKHTKYAILSHTWIQGAPGEVTYTDWKTGHFNKASPGYEKLANFCRVAATSHGITLGWMDTICINKESSSELDESIRSMFRWYSNASICVTYLAQTATIEEMHSDPWFTRGWTLQELLAPRHTEFYGSTWMKITSGSDNDLENHSIQQAIEATTTITREELSLFLESRNHLPISRRMQWAARRQVTREEDTAYSLMGIFDVSISIAYGEGSERAFSRLLREILTSAKGDVLDVVNWCNGSGSGLEPHIQQVHSSSLLPTNPAQYLWRANKKIHWFPLLTPVSLTHIGLRIQVLLIQGKAADPDNPNRKFFPMGSYSAIVDIDAEDPTDPPNRLPRTYNLMDSKLHIIEHHHERPSSSRMLFGVLNFGETDDTITLPSSSCLAICLYSQSKSPVASIETSNIRKIETRNIITFDLIRYSEYTDWEVRKDRLSSQGMMLYTLHL</sequence>